<protein>
    <recommendedName>
        <fullName evidence="4">Autotransporter domain-containing protein</fullName>
    </recommendedName>
</protein>
<dbReference type="PROSITE" id="PS51208">
    <property type="entry name" value="AUTOTRANSPORTER"/>
    <property type="match status" value="1"/>
</dbReference>
<dbReference type="Pfam" id="PF12951">
    <property type="entry name" value="PATR"/>
    <property type="match status" value="15"/>
</dbReference>
<dbReference type="PANTHER" id="PTHR35037">
    <property type="entry name" value="C-TERMINAL REGION OF AIDA-LIKE PROTEIN"/>
    <property type="match status" value="1"/>
</dbReference>
<sequence length="3648" mass="353289">MGRNTASFVILRDGQRKARRTNSYRTRTALASGLAATVLLATSAAAQDTRGGDGGLGNVMPGPPGGASSTTGTGGAGGNATESYEGGAGGGAGRVGGQGGNTSTGITGGAGGATPGAHGANGTGGGTGSRATGGGGGAHGAVLNSMAFLGGAISGGNGGNGGTSNDGDGGGGGAGGYGVVIDANVAGTFSFSVAIAGGDGGLGGNGYFWGGGGGDGGHGLVFATAASAELNAPVSGGNAGFGGTFLAGGCCNRGNNGAGGIGVVGRDATLTINAAVSGGLNGDGVTRALALSLGGTSRLSLGSGWSLSGDIRIVDGRLNFLQDSDLTLGNAISGGGMLIKSGTGILTLSGTNSYTGGTRVEAGTLSMGSAAALGSGGVDLAGGTLDLRSNSFDLARGITGTGTLIASSGGSITVSGTNSFGSSGGGITSNLAIAVGSGRTLTLLGNNDLTGGITLAGRLVIGQTGAAGGSGNTITTTGSVISYANGTNNTANINIASNSTQLEVQAGAVATQSGVISQDASPRGFEKIGNGTLILSAANSYTGTTVVSAGILGLGVDGAAGTGTIMLADTTRLLNASCGCVPVTLTNAIQIALGGTATIDAGGYQTVLSGAISGGNLVLADTFGGGITTLTGSNSYGNTTVAAGATLQVGDGGTTGTLGTGSITTDGMLAFNRSDDVTLATAIGGSGLLGQFGPGKLILTANNSYSGGTLILNPDGTIQVGDGGTTGALGTGQIVIGGGTLIFNRSDDITVADSIAGDGLITKLGAGTLTLSGDNLNGMTGPYVGNISVQGGTLAVGQFGLGASQRVEIDNGATLKALEDSYSGDMAILSGGGTIDTGSYTLEMIGALDLQGELTKIGSGTLLLDDLNEEGAGSGGINVTAGTLGLGSDFAAGTGLIKLANGTTLLNAACGCARLNIDNAIQIAPGGTATFDGGGNNTDLNAAISGGDIHFTTSISAPFAGSIFRLNGANSYGHTRIGPNVALIVYDGTLGTGNVTFDAAASDPTTPAALVFQTAADYSFSGRIIGNGIVSIETEPANIVTLTGSNTSTEKFTGSVDVISGRLVINGNFGDVVGNTARMTLNGGSLAGSGIFHGSIDLGNAALNPGNSPGTLNIAGNLNLGAGTILNFELGAPGVVGGASNDLVNVGGNLTLDGTLNTIGWGAGYGPGYYRLINYGGTLTDNGLAIGSITGGLGAQVLTDINGQVNLRLGGAQAIQYWDGGDLTGSSAATGGNGGAGIWSTTSTNWTGPTGYAVNGAWENQVGVFAGVAGGTISVDGNHAFQELRFETDGYVLRPFDPVLGATLQTTGGFSIIDVSAGVTADIGVVIQGGAGLDKTGTGTLVLSAANTYSGATDIAAGTLRLGTNNAIGNQSALNVQSGALFDLAGFTTHAGSLEGAGNITLNNGRLEVGYNNASTMFSGTITGPDGGTSDFTKNGSGTLTLSGTINVGHNPTLEAIAQVNNGTLRITGTGSLSADLIQNFSTIENSGTINAGVILQSFASLTNTGTITGTIQNFATFDNYGTIGGLQSLSGTTINHGTGVINGSVQTFASFTSTGIINGSLSNFSTAQIQNQVNGELANVQNGAIVTLTGTTTGITNYSSAQGALLDLAGFNTTVGALNGAGGDIRFGGATLTVDMSSIPFADYSGAITGPGLLVKTGSGEQVLRGTSINAPIIHVDAGTLTLADTSAFNTDVTVASGATFNLNGALGGYVTNSGTLNLAGTGSINSVLLLALINNSGGVTHAAGTLNAGVQNAGAFFVDGPLTGATSFDQAAGGQLTLNTDFAVGMLTGSGGIDTGFSTLSVTGNGGSYFDGVISGNGGLTKAGTGILTLNADNSYAGPTTVSDGTLIVGVFGAVTGQVINNATFESAGTLRGGLYNDAGATARLRGQADGLIENHGTVTLTGSVFGNGMFEQAASSTFNLAGFTASFGALAGAGSVDLGAGGLFVGAGNSDASFAGTIIGSGNFTKTGTGTLTLTGVSTYGGPTQILGGTLRLADSGSIGAGNVHNDATLAFDAAVDRSFGNTISGNGGVTKSGTGLTTLTGTNSYWGGTAVLGGSLGFDNGQALGNGAVTLGDGTRLRNVQGVSPITIGNAIRVDGSGMATLQGVDGSSTTFNGAISGGTVRFGLPGGGATAFTLGTANSYGDTRIGGGVALTMGNGTLGSGNVLFEASGSPSSLTFANGLDYRYGGTISGAGSVIVDTAASNVAVTLTGSNTVADNFTGTVTVATGRLVLDGNFGDVVNNSASMTLNGGSLSGSGTFHGDLTFGSAELNPGNSPGTLNIAGNLTLGAGTILNFELGEAGTPGGANNDLVNVGGNLTLDGTLNVIAQPSFGEGYYRLFNYGGSLTDSGLLFGSLPGGYTPTLLTNIAGQVNLLFASSPQAIQYWDGGDLAGSSAAAGGDGGSGVWSGASTNWTAPTGYAVNDGWRGQVAVFGGASGGNIAVQGTQAFQELRFSTGGYTIAGTTAADGLATTGGFSVVDVFNGVDATINARISGSGGLTKTGDGALNLGGANSYAGVTTVSGGTLNLTAGGSLAGAVVNDSMFNNAGTIAGLVTNNAVMTSTGTLDGGLNNRATASISGVLNGMVTNSGTITLTGVTTGIGAVTQSGTGRFELNGHDTGFGSLAGAGTVTLGGATLTLGSNNASTSFGGVIGGSGNVTKIGTGTLTLTGASGYTGITTISAGTLMLASTGELQGAVHNNANFENAGRVNGLVTNTGDLYSTGTLAGGLSNSGTAAIAGTLTGAVTNTGVMGLVGSTSGIGTVTQTAGSSFYLNGFSTSIDSLTGAGTVLTGGATLTLNGGGISSFGGSITGSGGLIKAGTGRVTLTGANSHTGTTTVAGGTLAVSATGSLAGAVLNQANFTNAGTVAGMVRNDAMLTSTGTLAGGLLNNGTASLAGTIGNGMINNGAATFTGAATIAALQQDGTGTLDLAGFGVSLGTLSGAGAINLGTGALTIGNGNGNSSYGGTVSGTGSLTKTGTGTLVLTGTATHTGGTTISGGALQIGTGGAAGSLAGAIINNGLLVVSRSDAVTLSNAVSGTGGFVQAGAGTTTLTGANSYTGGTLVSTGRLRGDTASLQGAIQINSTLEFAQTSTGAYGGSLSGAGAFEKTGAGMLNLVGNSATFTGATNVIGGGLALNGLLSRSVITVSNGATLSGTGTAGGLVAQSGGTIAPGNSVGTLNVTGNVLFQTGSLFAAEVHASGSDRIQATGTAALGGTLQIINLGGTYAFNSTYVLLRADAGVSGTFTVANLSSFGLIYRPKIIYTANEVQLFLAPNQLSAVLGTGVPLTYNQASTIGRIDAAVMTGGYDPTPLSALYSLSPAAIPAALDQLSGEIYADATRAALEDERVVREAVVSRLGDAAAMGLSGNSAWGQAIGSWGNVSSDGNAAGYDIDRKGFLMGIDTGDATEEGSWRAGVLGQYTSITVPAPARGSHATIERTGGGVYAGAVIGGWRVRTAATVSVLDLKAERTIVVPGLTTSVRGKARGVMLQTLSELSYRFETGANSFVEPYLAGSASRVTFGRFVERGGPATLMVGTQKSVLGIGELGLRGEVPLVRGETSDIRLGGNVGLRAAFGDRAPSPAIALAAAPSQAFDIRSATIDRFAAVANVNVTADITEKLSLRIGYSGLLGSGAREHGVRVALSLAF</sequence>
<evidence type="ECO:0000256" key="2">
    <source>
        <dbReference type="SAM" id="MobiDB-lite"/>
    </source>
</evidence>
<feature type="domain" description="Autotransporter" evidence="4">
    <location>
        <begin position="3365"/>
        <end position="3648"/>
    </location>
</feature>
<evidence type="ECO:0000256" key="3">
    <source>
        <dbReference type="SAM" id="SignalP"/>
    </source>
</evidence>
<dbReference type="SUPFAM" id="SSF51126">
    <property type="entry name" value="Pectin lyase-like"/>
    <property type="match status" value="11"/>
</dbReference>
<dbReference type="InterPro" id="IPR011050">
    <property type="entry name" value="Pectin_lyase_fold/virulence"/>
</dbReference>
<feature type="signal peptide" evidence="3">
    <location>
        <begin position="1"/>
        <end position="46"/>
    </location>
</feature>
<dbReference type="NCBIfam" id="TIGR02601">
    <property type="entry name" value="autotrns_rpt"/>
    <property type="match status" value="10"/>
</dbReference>
<dbReference type="InterPro" id="IPR013425">
    <property type="entry name" value="Autotrns_rpt"/>
</dbReference>
<dbReference type="EMBL" id="QQYZ01000023">
    <property type="protein sequence ID" value="RSY78536.1"/>
    <property type="molecule type" value="Genomic_DNA"/>
</dbReference>
<gene>
    <name evidence="5" type="ORF">DAH66_18465</name>
</gene>
<dbReference type="InterPro" id="IPR051551">
    <property type="entry name" value="Autotransporter_adhesion"/>
</dbReference>
<comment type="caution">
    <text evidence="5">The sequence shown here is derived from an EMBL/GenBank/DDBJ whole genome shotgun (WGS) entry which is preliminary data.</text>
</comment>
<dbReference type="Gene3D" id="2.160.20.20">
    <property type="match status" value="4"/>
</dbReference>
<dbReference type="InterPro" id="IPR005546">
    <property type="entry name" value="Autotransporte_beta"/>
</dbReference>
<evidence type="ECO:0000313" key="6">
    <source>
        <dbReference type="Proteomes" id="UP000287746"/>
    </source>
</evidence>
<proteinExistence type="predicted"/>
<feature type="compositionally biased region" description="Gly residues" evidence="2">
    <location>
        <begin position="86"/>
        <end position="135"/>
    </location>
</feature>
<dbReference type="Proteomes" id="UP000287746">
    <property type="component" value="Unassembled WGS sequence"/>
</dbReference>
<accession>A0A430FZ48</accession>
<reference evidence="5 6" key="1">
    <citation type="submission" date="2018-07" db="EMBL/GenBank/DDBJ databases">
        <title>Genomic and Epidemiologic Investigation of an Indolent Hospital Outbreak.</title>
        <authorList>
            <person name="Johnson R.C."/>
            <person name="Deming C."/>
            <person name="Conlan S."/>
            <person name="Zellmer C.J."/>
            <person name="Michelin A.V."/>
            <person name="Lee-Lin S."/>
            <person name="Thomas P.J."/>
            <person name="Park M."/>
            <person name="Weingarten R.A."/>
            <person name="Less J."/>
            <person name="Dekker J.P."/>
            <person name="Frank K.M."/>
            <person name="Musser K.A."/>
            <person name="Mcquiston J.R."/>
            <person name="Henderson D.K."/>
            <person name="Lau A.F."/>
            <person name="Palmore T.N."/>
            <person name="Segre J.A."/>
        </authorList>
    </citation>
    <scope>NUCLEOTIDE SEQUENCE [LARGE SCALE GENOMIC DNA]</scope>
    <source>
        <strain evidence="5 6">SK-CDC1_0717</strain>
    </source>
</reference>
<evidence type="ECO:0000313" key="5">
    <source>
        <dbReference type="EMBL" id="RSY78536.1"/>
    </source>
</evidence>
<dbReference type="InterPro" id="IPR012332">
    <property type="entry name" value="Autotransporter_pectin_lyase_C"/>
</dbReference>
<feature type="region of interest" description="Disordered" evidence="2">
    <location>
        <begin position="49"/>
        <end position="135"/>
    </location>
</feature>
<organism evidence="5 6">
    <name type="scientific">Sphingomonas koreensis</name>
    <dbReference type="NCBI Taxonomy" id="93064"/>
    <lineage>
        <taxon>Bacteria</taxon>
        <taxon>Pseudomonadati</taxon>
        <taxon>Pseudomonadota</taxon>
        <taxon>Alphaproteobacteria</taxon>
        <taxon>Sphingomonadales</taxon>
        <taxon>Sphingomonadaceae</taxon>
        <taxon>Sphingomonas</taxon>
    </lineage>
</organism>
<feature type="chain" id="PRO_5019002052" description="Autotransporter domain-containing protein" evidence="3">
    <location>
        <begin position="47"/>
        <end position="3648"/>
    </location>
</feature>
<name>A0A430FZ48_9SPHN</name>
<dbReference type="PANTHER" id="PTHR35037:SF3">
    <property type="entry name" value="C-TERMINAL REGION OF AIDA-LIKE PROTEIN"/>
    <property type="match status" value="1"/>
</dbReference>
<dbReference type="SMART" id="SM00869">
    <property type="entry name" value="Autotransporter"/>
    <property type="match status" value="1"/>
</dbReference>
<dbReference type="SUPFAM" id="SSF103515">
    <property type="entry name" value="Autotransporter"/>
    <property type="match status" value="1"/>
</dbReference>
<evidence type="ECO:0000256" key="1">
    <source>
        <dbReference type="ARBA" id="ARBA00022729"/>
    </source>
</evidence>
<keyword evidence="1 3" id="KW-0732">Signal</keyword>
<dbReference type="RefSeq" id="WP_126005490.1">
    <property type="nucleotide sequence ID" value="NZ_QQYZ01000023.1"/>
</dbReference>
<dbReference type="InterPro" id="IPR036709">
    <property type="entry name" value="Autotransporte_beta_dom_sf"/>
</dbReference>
<evidence type="ECO:0000259" key="4">
    <source>
        <dbReference type="PROSITE" id="PS51208"/>
    </source>
</evidence>